<feature type="transmembrane region" description="Helical" evidence="6">
    <location>
        <begin position="232"/>
        <end position="249"/>
    </location>
</feature>
<accession>A0A2A2I2F2</accession>
<protein>
    <submittedName>
        <fullName evidence="7">Flippase</fullName>
    </submittedName>
</protein>
<keyword evidence="8" id="KW-1185">Reference proteome</keyword>
<reference evidence="7 8" key="1">
    <citation type="submission" date="2017-07" db="EMBL/GenBank/DDBJ databases">
        <title>Tamlnaduibacter salinus (Mi-7) genome sequencing.</title>
        <authorList>
            <person name="Verma A."/>
            <person name="Krishnamurthi S."/>
        </authorList>
    </citation>
    <scope>NUCLEOTIDE SEQUENCE [LARGE SCALE GENOMIC DNA]</scope>
    <source>
        <strain evidence="7 8">Mi-7</strain>
    </source>
</reference>
<dbReference type="CDD" id="cd13128">
    <property type="entry name" value="MATE_Wzx_like"/>
    <property type="match status" value="1"/>
</dbReference>
<sequence>MGHKRRPFLLSLKALLKKGGIASLAVKLTNTAMVFGISVLLARTLGADGFGIYSFVLAMVQILVLPAAVGLPQLVVRETAKAGVRKDWGRLRGLWQWASRSSLIFSLIMIVVLTGIAKLMSLIGEEGRASTLLAGALLIPFVALGRLRDGALRGLGKVIIGQVSDMIIRPLLLIIFVFSLVTTNFYPLSATVAMALNVSAAACAFLFGAFLLRRATPVHLSENPTPDLDKSGWWAAAIPLGMMAGLNMINQHADILLLGVFRPDDEVGVYRVAVQAAMLVAFGLHAIEMVVIPQFARLYASENFASLQRLVTVSARLTSLLAIPIVVVYWVLGERFLSLIFGDEFAIGYLAMSILAAGQLMNALFGSVKAILNMGGCERESMRAMMWGVGINLTLNIILVPPFGGNGAAIATAASVVFWNARLWVVARRRVGIDTLAIPVSRPSTRGGKFMSQRPGQGGS</sequence>
<feature type="transmembrane region" description="Helical" evidence="6">
    <location>
        <begin position="192"/>
        <end position="212"/>
    </location>
</feature>
<dbReference type="InterPro" id="IPR050833">
    <property type="entry name" value="Poly_Biosynth_Transport"/>
</dbReference>
<comment type="caution">
    <text evidence="7">The sequence shown here is derived from an EMBL/GenBank/DDBJ whole genome shotgun (WGS) entry which is preliminary data.</text>
</comment>
<dbReference type="Proteomes" id="UP000218332">
    <property type="component" value="Unassembled WGS sequence"/>
</dbReference>
<dbReference type="Pfam" id="PF01943">
    <property type="entry name" value="Polysacc_synt"/>
    <property type="match status" value="1"/>
</dbReference>
<feature type="transmembrane region" description="Helical" evidence="6">
    <location>
        <begin position="21"/>
        <end position="40"/>
    </location>
</feature>
<proteinExistence type="predicted"/>
<dbReference type="EMBL" id="NMPM01000061">
    <property type="protein sequence ID" value="PAV25474.1"/>
    <property type="molecule type" value="Genomic_DNA"/>
</dbReference>
<evidence type="ECO:0000256" key="3">
    <source>
        <dbReference type="ARBA" id="ARBA00022692"/>
    </source>
</evidence>
<keyword evidence="4 6" id="KW-1133">Transmembrane helix</keyword>
<dbReference type="PANTHER" id="PTHR30250:SF11">
    <property type="entry name" value="O-ANTIGEN TRANSPORTER-RELATED"/>
    <property type="match status" value="1"/>
</dbReference>
<feature type="transmembrane region" description="Helical" evidence="6">
    <location>
        <begin position="269"/>
        <end position="292"/>
    </location>
</feature>
<evidence type="ECO:0000313" key="7">
    <source>
        <dbReference type="EMBL" id="PAV25474.1"/>
    </source>
</evidence>
<comment type="subcellular location">
    <subcellularLocation>
        <location evidence="1">Cell membrane</location>
        <topology evidence="1">Multi-pass membrane protein</topology>
    </subcellularLocation>
</comment>
<organism evidence="7 8">
    <name type="scientific">Tamilnaduibacter salinus</name>
    <dbReference type="NCBI Taxonomy" id="1484056"/>
    <lineage>
        <taxon>Bacteria</taxon>
        <taxon>Pseudomonadati</taxon>
        <taxon>Pseudomonadota</taxon>
        <taxon>Gammaproteobacteria</taxon>
        <taxon>Pseudomonadales</taxon>
        <taxon>Marinobacteraceae</taxon>
        <taxon>Tamilnaduibacter</taxon>
    </lineage>
</organism>
<evidence type="ECO:0000256" key="5">
    <source>
        <dbReference type="ARBA" id="ARBA00023136"/>
    </source>
</evidence>
<feature type="transmembrane region" description="Helical" evidence="6">
    <location>
        <begin position="52"/>
        <end position="76"/>
    </location>
</feature>
<feature type="transmembrane region" description="Helical" evidence="6">
    <location>
        <begin position="347"/>
        <end position="372"/>
    </location>
</feature>
<dbReference type="GO" id="GO:0005886">
    <property type="term" value="C:plasma membrane"/>
    <property type="evidence" value="ECO:0007669"/>
    <property type="project" value="UniProtKB-SubCell"/>
</dbReference>
<evidence type="ECO:0000256" key="1">
    <source>
        <dbReference type="ARBA" id="ARBA00004651"/>
    </source>
</evidence>
<feature type="transmembrane region" description="Helical" evidence="6">
    <location>
        <begin position="129"/>
        <end position="147"/>
    </location>
</feature>
<dbReference type="PANTHER" id="PTHR30250">
    <property type="entry name" value="PST FAMILY PREDICTED COLANIC ACID TRANSPORTER"/>
    <property type="match status" value="1"/>
</dbReference>
<feature type="transmembrane region" description="Helical" evidence="6">
    <location>
        <begin position="313"/>
        <end position="332"/>
    </location>
</feature>
<keyword evidence="5 6" id="KW-0472">Membrane</keyword>
<feature type="transmembrane region" description="Helical" evidence="6">
    <location>
        <begin position="97"/>
        <end position="117"/>
    </location>
</feature>
<gene>
    <name evidence="7" type="ORF">CF392_10825</name>
</gene>
<evidence type="ECO:0000256" key="2">
    <source>
        <dbReference type="ARBA" id="ARBA00022475"/>
    </source>
</evidence>
<name>A0A2A2I2F2_9GAMM</name>
<evidence type="ECO:0000256" key="4">
    <source>
        <dbReference type="ARBA" id="ARBA00022989"/>
    </source>
</evidence>
<evidence type="ECO:0000313" key="8">
    <source>
        <dbReference type="Proteomes" id="UP000218332"/>
    </source>
</evidence>
<keyword evidence="3 6" id="KW-0812">Transmembrane</keyword>
<dbReference type="InterPro" id="IPR002797">
    <property type="entry name" value="Polysacc_synth"/>
</dbReference>
<evidence type="ECO:0000256" key="6">
    <source>
        <dbReference type="SAM" id="Phobius"/>
    </source>
</evidence>
<keyword evidence="2" id="KW-1003">Cell membrane</keyword>
<feature type="transmembrane region" description="Helical" evidence="6">
    <location>
        <begin position="167"/>
        <end position="186"/>
    </location>
</feature>
<dbReference type="AlphaFoldDB" id="A0A2A2I2F2"/>